<proteinExistence type="predicted"/>
<dbReference type="Pfam" id="PF12363">
    <property type="entry name" value="Phage_TAC_12"/>
    <property type="match status" value="1"/>
</dbReference>
<dbReference type="InterPro" id="IPR024410">
    <property type="entry name" value="Phage_TAC_12"/>
</dbReference>
<dbReference type="RefSeq" id="WP_156329032.1">
    <property type="nucleotide sequence ID" value="NZ_CACRSW010000023.1"/>
</dbReference>
<protein>
    <submittedName>
        <fullName evidence="1">Phage protein</fullName>
    </submittedName>
</protein>
<gene>
    <name evidence="1" type="ORF">AVLFYP127_00454</name>
</gene>
<reference evidence="1" key="1">
    <citation type="submission" date="2019-11" db="EMBL/GenBank/DDBJ databases">
        <authorList>
            <person name="Feng L."/>
        </authorList>
    </citation>
    <scope>NUCLEOTIDE SEQUENCE</scope>
    <source>
        <strain evidence="1">AvaginalisLFYP127</strain>
    </source>
</reference>
<name>A0A6N2T7V5_9FIRM</name>
<organism evidence="1">
    <name type="scientific">Anaerococcus vaginalis</name>
    <dbReference type="NCBI Taxonomy" id="33037"/>
    <lineage>
        <taxon>Bacteria</taxon>
        <taxon>Bacillati</taxon>
        <taxon>Bacillota</taxon>
        <taxon>Tissierellia</taxon>
        <taxon>Tissierellales</taxon>
        <taxon>Peptoniphilaceae</taxon>
        <taxon>Anaerococcus</taxon>
    </lineage>
</organism>
<evidence type="ECO:0000313" key="1">
    <source>
        <dbReference type="EMBL" id="VYS99795.1"/>
    </source>
</evidence>
<dbReference type="AlphaFoldDB" id="A0A6N2T7V5"/>
<dbReference type="EMBL" id="CACRSW010000023">
    <property type="protein sequence ID" value="VYS99795.1"/>
    <property type="molecule type" value="Genomic_DNA"/>
</dbReference>
<accession>A0A6N2T7V5</accession>
<sequence>MNLTINGNDYELNFGLKFCREISKGRSKNANGIDIRLGIENATTALYTGDVLILPELIKAATATLDKKPSDKDIEEYLDNHEDLGELCDDFLEQLKTQSATKKKALQVWESMKKAEKEEKEKEKVKKNK</sequence>